<organism evidence="1 2">
    <name type="scientific">Enterovibrio gelatinilyticus</name>
    <dbReference type="NCBI Taxonomy" id="2899819"/>
    <lineage>
        <taxon>Bacteria</taxon>
        <taxon>Pseudomonadati</taxon>
        <taxon>Pseudomonadota</taxon>
        <taxon>Gammaproteobacteria</taxon>
        <taxon>Vibrionales</taxon>
        <taxon>Vibrionaceae</taxon>
        <taxon>Enterovibrio</taxon>
    </lineage>
</organism>
<reference evidence="1" key="1">
    <citation type="submission" date="2021-12" db="EMBL/GenBank/DDBJ databases">
        <title>Enterovibrio ZSDZ35 sp. nov. and Enterovibrio ZSDZ42 sp. nov., isolated from coastal seawater in Qingdao.</title>
        <authorList>
            <person name="Zhang P."/>
        </authorList>
    </citation>
    <scope>NUCLEOTIDE SEQUENCE</scope>
    <source>
        <strain evidence="1">ZSDZ42</strain>
    </source>
</reference>
<name>A0ABT5QYI8_9GAMM</name>
<protein>
    <recommendedName>
        <fullName evidence="3">Nucleotidyltransferase</fullName>
    </recommendedName>
</protein>
<accession>A0ABT5QYI8</accession>
<sequence>MIGLYKVKPRSGLLAEIDRKTPLQTDYVEPIAAAVRQIGGLLGHTLHSIYISGDVAQRCAGSSADFEFTLVTSRALNVQEYTSLNTIRWRIEQSSDVVKRVEFDVVPLKDVTALVNIFKWGFFLKHCALCMSGDNLADSFGHFEVSWEVSKAMNDDLAGKLKDLRQKVAVATKWGSQLDAAEEAAKRLIKAAFGLVASKEGRWEHDLQICADVFLVSYPEKNVEIERLFYLIQRKPVKKRAVVALMDDFGQWVLSEYARIDRKIG</sequence>
<keyword evidence="2" id="KW-1185">Reference proteome</keyword>
<dbReference type="RefSeq" id="WP_274163955.1">
    <property type="nucleotide sequence ID" value="NZ_JAJUBC010000007.1"/>
</dbReference>
<dbReference type="EMBL" id="JAJUBC010000007">
    <property type="protein sequence ID" value="MDD1793087.1"/>
    <property type="molecule type" value="Genomic_DNA"/>
</dbReference>
<comment type="caution">
    <text evidence="1">The sequence shown here is derived from an EMBL/GenBank/DDBJ whole genome shotgun (WGS) entry which is preliminary data.</text>
</comment>
<gene>
    <name evidence="1" type="ORF">LRP50_08095</name>
</gene>
<evidence type="ECO:0000313" key="1">
    <source>
        <dbReference type="EMBL" id="MDD1793087.1"/>
    </source>
</evidence>
<proteinExistence type="predicted"/>
<dbReference type="Proteomes" id="UP001149400">
    <property type="component" value="Unassembled WGS sequence"/>
</dbReference>
<evidence type="ECO:0008006" key="3">
    <source>
        <dbReference type="Google" id="ProtNLM"/>
    </source>
</evidence>
<evidence type="ECO:0000313" key="2">
    <source>
        <dbReference type="Proteomes" id="UP001149400"/>
    </source>
</evidence>